<dbReference type="InterPro" id="IPR003018">
    <property type="entry name" value="GAF"/>
</dbReference>
<keyword evidence="1" id="KW-0805">Transcription regulation</keyword>
<dbReference type="InterPro" id="IPR029016">
    <property type="entry name" value="GAF-like_dom_sf"/>
</dbReference>
<dbReference type="PATRIC" id="fig|1449976.3.peg.2095"/>
<dbReference type="Pfam" id="PF13185">
    <property type="entry name" value="GAF_2"/>
    <property type="match status" value="1"/>
</dbReference>
<dbReference type="AlphaFoldDB" id="W5W3V4"/>
<dbReference type="Proteomes" id="UP000019225">
    <property type="component" value="Chromosome"/>
</dbReference>
<proteinExistence type="predicted"/>
<dbReference type="RefSeq" id="WP_035966653.1">
    <property type="nucleotide sequence ID" value="NZ_CP007155.1"/>
</dbReference>
<dbReference type="HOGENOM" id="CLU_074354_1_0_11"/>
<keyword evidence="5" id="KW-1185">Reference proteome</keyword>
<evidence type="ECO:0000313" key="4">
    <source>
        <dbReference type="EMBL" id="AHH95470.1"/>
    </source>
</evidence>
<evidence type="ECO:0000259" key="3">
    <source>
        <dbReference type="SMART" id="SM01012"/>
    </source>
</evidence>
<dbReference type="eggNOG" id="COG2203">
    <property type="taxonomic scope" value="Bacteria"/>
</dbReference>
<dbReference type="SMART" id="SM01012">
    <property type="entry name" value="ANTAR"/>
    <property type="match status" value="1"/>
</dbReference>
<dbReference type="InterPro" id="IPR005561">
    <property type="entry name" value="ANTAR"/>
</dbReference>
<dbReference type="EMBL" id="CP007155">
    <property type="protein sequence ID" value="AHH95470.1"/>
    <property type="molecule type" value="Genomic_DNA"/>
</dbReference>
<evidence type="ECO:0000313" key="5">
    <source>
        <dbReference type="Proteomes" id="UP000019225"/>
    </source>
</evidence>
<dbReference type="Pfam" id="PF03861">
    <property type="entry name" value="ANTAR"/>
    <property type="match status" value="1"/>
</dbReference>
<dbReference type="GO" id="GO:0003723">
    <property type="term" value="F:RNA binding"/>
    <property type="evidence" value="ECO:0007669"/>
    <property type="project" value="InterPro"/>
</dbReference>
<dbReference type="SUPFAM" id="SSF55781">
    <property type="entry name" value="GAF domain-like"/>
    <property type="match status" value="1"/>
</dbReference>
<reference evidence="4 5" key="1">
    <citation type="journal article" date="2014" name="BMC Genomics">
        <title>Complete genome sequence of producer of the glycopeptide antibiotic Aculeximycin Kutzneria albida DSM 43870T, a representative of minor genus of Pseudonocardiaceae.</title>
        <authorList>
            <person name="Rebets Y."/>
            <person name="Tokovenko B."/>
            <person name="Lushchyk I."/>
            <person name="Ruckert C."/>
            <person name="Zaburannyi N."/>
            <person name="Bechthold A."/>
            <person name="Kalinowski J."/>
            <person name="Luzhetskyy A."/>
        </authorList>
    </citation>
    <scope>NUCLEOTIDE SEQUENCE [LARGE SCALE GENOMIC DNA]</scope>
    <source>
        <strain evidence="4">DSM 43870</strain>
    </source>
</reference>
<accession>W5W3V4</accession>
<name>W5W3V4_9PSEU</name>
<dbReference type="InterPro" id="IPR036388">
    <property type="entry name" value="WH-like_DNA-bd_sf"/>
</dbReference>
<dbReference type="KEGG" id="kal:KALB_2101"/>
<dbReference type="Gene3D" id="1.10.10.10">
    <property type="entry name" value="Winged helix-like DNA-binding domain superfamily/Winged helix DNA-binding domain"/>
    <property type="match status" value="1"/>
</dbReference>
<protein>
    <recommendedName>
        <fullName evidence="3">ANTAR domain-containing protein</fullName>
    </recommendedName>
</protein>
<gene>
    <name evidence="4" type="ORF">KALB_2101</name>
</gene>
<evidence type="ECO:0000256" key="2">
    <source>
        <dbReference type="ARBA" id="ARBA00023163"/>
    </source>
</evidence>
<keyword evidence="2" id="KW-0804">Transcription</keyword>
<evidence type="ECO:0000256" key="1">
    <source>
        <dbReference type="ARBA" id="ARBA00023015"/>
    </source>
</evidence>
<feature type="domain" description="ANTAR" evidence="3">
    <location>
        <begin position="154"/>
        <end position="222"/>
    </location>
</feature>
<sequence>MRAWATVARHVGATGTDVSFPAVCDACVAALELTGSWLTLMTSPAERERAYASDPLAASLEESQFTLGEGPCEEAFASGLPVLASDLDSEESLQRWPVFAPAAVQSTARALFAFPLRKGAVQLGVFATYRDSAGALLPDQIADAQVFADLVLNLVLDAQSHGSGHTAHWLNDDGSLGGAVVHQATGMVAVQLRVDLGEALVRLRAHAFANQLPLAEVAAGVVNRTLRFSRGVDADPL</sequence>
<dbReference type="Gene3D" id="3.30.450.40">
    <property type="match status" value="1"/>
</dbReference>
<organism evidence="4 5">
    <name type="scientific">Kutzneria albida DSM 43870</name>
    <dbReference type="NCBI Taxonomy" id="1449976"/>
    <lineage>
        <taxon>Bacteria</taxon>
        <taxon>Bacillati</taxon>
        <taxon>Actinomycetota</taxon>
        <taxon>Actinomycetes</taxon>
        <taxon>Pseudonocardiales</taxon>
        <taxon>Pseudonocardiaceae</taxon>
        <taxon>Kutzneria</taxon>
    </lineage>
</organism>
<dbReference type="STRING" id="1449976.KALB_2101"/>